<evidence type="ECO:0000256" key="1">
    <source>
        <dbReference type="SAM" id="Phobius"/>
    </source>
</evidence>
<evidence type="ECO:0000313" key="2">
    <source>
        <dbReference type="EMBL" id="CAL1353204.1"/>
    </source>
</evidence>
<dbReference type="Proteomes" id="UP001497516">
    <property type="component" value="Chromosome 1"/>
</dbReference>
<evidence type="ECO:0008006" key="4">
    <source>
        <dbReference type="Google" id="ProtNLM"/>
    </source>
</evidence>
<sequence>MGFPNVLRVEADGRKGGIWLCWDAQAFRVEVLSACFQHLTFKVSSASAQPWILTAVYASPRHNLQRFLWNSIFGSSEEIELPWLLTGDFNTIKDPSEQAGPATPDIYRRCKRFSDRISQAKLIDLGFSGPRFTWTRGDTPSSDKASCIDRSLCNAAWNAVFPDSTVNHLPQLHSDHHPLLTRLVVLIGVSLRLLETREFTPLLFLVLLSLRVLGLLTSLIILSCLIVGTLRSLCRKLSKIWPAS</sequence>
<dbReference type="EMBL" id="OZ034813">
    <property type="protein sequence ID" value="CAL1353204.1"/>
    <property type="molecule type" value="Genomic_DNA"/>
</dbReference>
<protein>
    <recommendedName>
        <fullName evidence="4">Endonuclease/exonuclease/phosphatase domain-containing protein</fullName>
    </recommendedName>
</protein>
<feature type="transmembrane region" description="Helical" evidence="1">
    <location>
        <begin position="202"/>
        <end position="230"/>
    </location>
</feature>
<name>A0AAV2CAZ6_9ROSI</name>
<evidence type="ECO:0000313" key="3">
    <source>
        <dbReference type="Proteomes" id="UP001497516"/>
    </source>
</evidence>
<keyword evidence="1" id="KW-1133">Transmembrane helix</keyword>
<organism evidence="2 3">
    <name type="scientific">Linum trigynum</name>
    <dbReference type="NCBI Taxonomy" id="586398"/>
    <lineage>
        <taxon>Eukaryota</taxon>
        <taxon>Viridiplantae</taxon>
        <taxon>Streptophyta</taxon>
        <taxon>Embryophyta</taxon>
        <taxon>Tracheophyta</taxon>
        <taxon>Spermatophyta</taxon>
        <taxon>Magnoliopsida</taxon>
        <taxon>eudicotyledons</taxon>
        <taxon>Gunneridae</taxon>
        <taxon>Pentapetalae</taxon>
        <taxon>rosids</taxon>
        <taxon>fabids</taxon>
        <taxon>Malpighiales</taxon>
        <taxon>Linaceae</taxon>
        <taxon>Linum</taxon>
    </lineage>
</organism>
<accession>A0AAV2CAZ6</accession>
<keyword evidence="3" id="KW-1185">Reference proteome</keyword>
<dbReference type="Gene3D" id="3.60.10.10">
    <property type="entry name" value="Endonuclease/exonuclease/phosphatase"/>
    <property type="match status" value="1"/>
</dbReference>
<dbReference type="AlphaFoldDB" id="A0AAV2CAZ6"/>
<dbReference type="SUPFAM" id="SSF56219">
    <property type="entry name" value="DNase I-like"/>
    <property type="match status" value="1"/>
</dbReference>
<dbReference type="PANTHER" id="PTHR33710">
    <property type="entry name" value="BNAC02G09200D PROTEIN"/>
    <property type="match status" value="1"/>
</dbReference>
<keyword evidence="1" id="KW-0812">Transmembrane</keyword>
<dbReference type="InterPro" id="IPR036691">
    <property type="entry name" value="Endo/exonu/phosph_ase_sf"/>
</dbReference>
<dbReference type="PANTHER" id="PTHR33710:SF71">
    <property type="entry name" value="ENDONUCLEASE_EXONUCLEASE_PHOSPHATASE DOMAIN-CONTAINING PROTEIN"/>
    <property type="match status" value="1"/>
</dbReference>
<gene>
    <name evidence="2" type="ORF">LTRI10_LOCUS1122</name>
</gene>
<keyword evidence="1" id="KW-0472">Membrane</keyword>
<reference evidence="2 3" key="1">
    <citation type="submission" date="2024-04" db="EMBL/GenBank/DDBJ databases">
        <authorList>
            <person name="Fracassetti M."/>
        </authorList>
    </citation>
    <scope>NUCLEOTIDE SEQUENCE [LARGE SCALE GENOMIC DNA]</scope>
</reference>
<proteinExistence type="predicted"/>